<dbReference type="SUPFAM" id="SSF56796">
    <property type="entry name" value="Dehydroquinate synthase-like"/>
    <property type="match status" value="1"/>
</dbReference>
<evidence type="ECO:0000256" key="14">
    <source>
        <dbReference type="ARBA" id="ARBA00023141"/>
    </source>
</evidence>
<proteinExistence type="inferred from homology"/>
<dbReference type="EC" id="4.2.3.4" evidence="6 17"/>
<comment type="caution">
    <text evidence="17">Lacks conserved residue(s) required for the propagation of feature annotation.</text>
</comment>
<evidence type="ECO:0000256" key="6">
    <source>
        <dbReference type="ARBA" id="ARBA00013031"/>
    </source>
</evidence>
<dbReference type="HAMAP" id="MF_00110">
    <property type="entry name" value="DHQ_synthase"/>
    <property type="match status" value="1"/>
</dbReference>
<dbReference type="EMBL" id="JAGKSQ010000002">
    <property type="protein sequence ID" value="MBP3950591.1"/>
    <property type="molecule type" value="Genomic_DNA"/>
</dbReference>
<evidence type="ECO:0000256" key="8">
    <source>
        <dbReference type="ARBA" id="ARBA00022490"/>
    </source>
</evidence>
<dbReference type="Pfam" id="PF24621">
    <property type="entry name" value="DHQS_C"/>
    <property type="match status" value="1"/>
</dbReference>
<evidence type="ECO:0000259" key="19">
    <source>
        <dbReference type="Pfam" id="PF24621"/>
    </source>
</evidence>
<evidence type="ECO:0000256" key="5">
    <source>
        <dbReference type="ARBA" id="ARBA00005412"/>
    </source>
</evidence>
<dbReference type="NCBIfam" id="TIGR01357">
    <property type="entry name" value="aroB"/>
    <property type="match status" value="1"/>
</dbReference>
<organism evidence="20 21">
    <name type="scientific">Halalkalibacter suaedae</name>
    <dbReference type="NCBI Taxonomy" id="2822140"/>
    <lineage>
        <taxon>Bacteria</taxon>
        <taxon>Bacillati</taxon>
        <taxon>Bacillota</taxon>
        <taxon>Bacilli</taxon>
        <taxon>Bacillales</taxon>
        <taxon>Bacillaceae</taxon>
        <taxon>Halalkalibacter</taxon>
    </lineage>
</organism>
<dbReference type="Pfam" id="PF01761">
    <property type="entry name" value="DHQ_synthase"/>
    <property type="match status" value="1"/>
</dbReference>
<comment type="cofactor">
    <cofactor evidence="17">
        <name>Co(2+)</name>
        <dbReference type="ChEBI" id="CHEBI:48828"/>
    </cofactor>
    <cofactor evidence="17">
        <name>Zn(2+)</name>
        <dbReference type="ChEBI" id="CHEBI:29105"/>
    </cofactor>
    <text evidence="17">Binds 1 divalent metal cation per subunit. Can use either Co(2+) or Zn(2+).</text>
</comment>
<evidence type="ECO:0000256" key="17">
    <source>
        <dbReference type="HAMAP-Rule" id="MF_00110"/>
    </source>
</evidence>
<dbReference type="InterPro" id="IPR030960">
    <property type="entry name" value="DHQS/DOIS_N"/>
</dbReference>
<evidence type="ECO:0000256" key="16">
    <source>
        <dbReference type="ARBA" id="ARBA00023285"/>
    </source>
</evidence>
<dbReference type="CDD" id="cd08195">
    <property type="entry name" value="DHQS"/>
    <property type="match status" value="1"/>
</dbReference>
<keyword evidence="13 17" id="KW-0520">NAD</keyword>
<evidence type="ECO:0000313" key="21">
    <source>
        <dbReference type="Proteomes" id="UP000678228"/>
    </source>
</evidence>
<keyword evidence="10 17" id="KW-0479">Metal-binding</keyword>
<dbReference type="InterPro" id="IPR030963">
    <property type="entry name" value="DHQ_synth_fam"/>
</dbReference>
<name>A0A941AN76_9BACI</name>
<feature type="binding site" evidence="17">
    <location>
        <position position="185"/>
    </location>
    <ligand>
        <name>Zn(2+)</name>
        <dbReference type="ChEBI" id="CHEBI:29105"/>
    </ligand>
</feature>
<dbReference type="AlphaFoldDB" id="A0A941AN76"/>
<comment type="function">
    <text evidence="17">Catalyzes the conversion of 3-deoxy-D-arabino-heptulosonate 7-phosphate (DAHP) to dehydroquinate (DHQ).</text>
</comment>
<feature type="binding site" evidence="17">
    <location>
        <begin position="131"/>
        <end position="132"/>
    </location>
    <ligand>
        <name>NAD(+)</name>
        <dbReference type="ChEBI" id="CHEBI:57540"/>
    </ligand>
</feature>
<evidence type="ECO:0000256" key="4">
    <source>
        <dbReference type="ARBA" id="ARBA00004661"/>
    </source>
</evidence>
<comment type="subcellular location">
    <subcellularLocation>
        <location evidence="3 17">Cytoplasm</location>
    </subcellularLocation>
</comment>
<dbReference type="FunFam" id="3.40.50.1970:FF:000001">
    <property type="entry name" value="3-dehydroquinate synthase"/>
    <property type="match status" value="1"/>
</dbReference>
<evidence type="ECO:0000256" key="13">
    <source>
        <dbReference type="ARBA" id="ARBA00023027"/>
    </source>
</evidence>
<gene>
    <name evidence="17 20" type="primary">aroB</name>
    <name evidence="20" type="ORF">J7W16_05545</name>
</gene>
<dbReference type="GO" id="GO:0005737">
    <property type="term" value="C:cytoplasm"/>
    <property type="evidence" value="ECO:0007669"/>
    <property type="project" value="UniProtKB-SubCell"/>
</dbReference>
<comment type="caution">
    <text evidence="20">The sequence shown here is derived from an EMBL/GenBank/DDBJ whole genome shotgun (WGS) entry which is preliminary data.</text>
</comment>
<comment type="similarity">
    <text evidence="5 17">Belongs to the sugar phosphate cyclases superfamily. Dehydroquinate synthase family.</text>
</comment>
<dbReference type="GO" id="GO:0003856">
    <property type="term" value="F:3-dehydroquinate synthase activity"/>
    <property type="evidence" value="ECO:0007669"/>
    <property type="project" value="UniProtKB-UniRule"/>
</dbReference>
<keyword evidence="15 17" id="KW-0456">Lyase</keyword>
<keyword evidence="14 17" id="KW-0057">Aromatic amino acid biosynthesis</keyword>
<dbReference type="InterPro" id="IPR016037">
    <property type="entry name" value="DHQ_synth_AroB"/>
</dbReference>
<evidence type="ECO:0000256" key="11">
    <source>
        <dbReference type="ARBA" id="ARBA00022741"/>
    </source>
</evidence>
<evidence type="ECO:0000256" key="1">
    <source>
        <dbReference type="ARBA" id="ARBA00001393"/>
    </source>
</evidence>
<evidence type="ECO:0000259" key="18">
    <source>
        <dbReference type="Pfam" id="PF01761"/>
    </source>
</evidence>
<evidence type="ECO:0000256" key="7">
    <source>
        <dbReference type="ARBA" id="ARBA00017684"/>
    </source>
</evidence>
<dbReference type="InterPro" id="IPR056179">
    <property type="entry name" value="DHQS_C"/>
</dbReference>
<keyword evidence="21" id="KW-1185">Reference proteome</keyword>
<feature type="binding site" evidence="17">
    <location>
        <position position="152"/>
    </location>
    <ligand>
        <name>NAD(+)</name>
        <dbReference type="ChEBI" id="CHEBI:57540"/>
    </ligand>
</feature>
<dbReference type="Gene3D" id="3.40.50.1970">
    <property type="match status" value="1"/>
</dbReference>
<dbReference type="Proteomes" id="UP000678228">
    <property type="component" value="Unassembled WGS sequence"/>
</dbReference>
<keyword evidence="8 17" id="KW-0963">Cytoplasm</keyword>
<keyword evidence="12 17" id="KW-0862">Zinc</keyword>
<feature type="binding site" evidence="17">
    <location>
        <position position="143"/>
    </location>
    <ligand>
        <name>NAD(+)</name>
        <dbReference type="ChEBI" id="CHEBI:57540"/>
    </ligand>
</feature>
<keyword evidence="16 17" id="KW-0170">Cobalt</keyword>
<dbReference type="PANTHER" id="PTHR43622">
    <property type="entry name" value="3-DEHYDROQUINATE SYNTHASE"/>
    <property type="match status" value="1"/>
</dbReference>
<accession>A0A941AN76</accession>
<keyword evidence="9 17" id="KW-0028">Amino-acid biosynthesis</keyword>
<feature type="binding site" evidence="17">
    <location>
        <begin position="73"/>
        <end position="78"/>
    </location>
    <ligand>
        <name>NAD(+)</name>
        <dbReference type="ChEBI" id="CHEBI:57540"/>
    </ligand>
</feature>
<reference evidence="20" key="1">
    <citation type="submission" date="2021-03" db="EMBL/GenBank/DDBJ databases">
        <title>Bacillus suaedae sp. nov., isolated from Suaeda aralocaspica.</title>
        <authorList>
            <person name="Lei R.F.R."/>
        </authorList>
    </citation>
    <scope>NUCLEOTIDE SEQUENCE</scope>
    <source>
        <strain evidence="20">YZJH907-2</strain>
    </source>
</reference>
<dbReference type="Gene3D" id="1.20.1090.10">
    <property type="entry name" value="Dehydroquinate synthase-like - alpha domain"/>
    <property type="match status" value="1"/>
</dbReference>
<keyword evidence="11 17" id="KW-0547">Nucleotide-binding</keyword>
<feature type="binding site" evidence="17">
    <location>
        <position position="265"/>
    </location>
    <ligand>
        <name>Zn(2+)</name>
        <dbReference type="ChEBI" id="CHEBI:29105"/>
    </ligand>
</feature>
<comment type="pathway">
    <text evidence="4 17">Metabolic intermediate biosynthesis; chorismate biosynthesis; chorismate from D-erythrose 4-phosphate and phosphoenolpyruvate: step 2/7.</text>
</comment>
<evidence type="ECO:0000256" key="9">
    <source>
        <dbReference type="ARBA" id="ARBA00022605"/>
    </source>
</evidence>
<feature type="domain" description="3-dehydroquinate synthase C-terminal" evidence="19">
    <location>
        <begin position="182"/>
        <end position="325"/>
    </location>
</feature>
<feature type="binding site" evidence="17">
    <location>
        <begin position="107"/>
        <end position="111"/>
    </location>
    <ligand>
        <name>NAD(+)</name>
        <dbReference type="ChEBI" id="CHEBI:57540"/>
    </ligand>
</feature>
<evidence type="ECO:0000256" key="15">
    <source>
        <dbReference type="ARBA" id="ARBA00023239"/>
    </source>
</evidence>
<dbReference type="GO" id="GO:0009073">
    <property type="term" value="P:aromatic amino acid family biosynthetic process"/>
    <property type="evidence" value="ECO:0007669"/>
    <property type="project" value="UniProtKB-KW"/>
</dbReference>
<feature type="binding site" evidence="17">
    <location>
        <position position="248"/>
    </location>
    <ligand>
        <name>Zn(2+)</name>
        <dbReference type="ChEBI" id="CHEBI:29105"/>
    </ligand>
</feature>
<dbReference type="PIRSF" id="PIRSF001455">
    <property type="entry name" value="DHQ_synth"/>
    <property type="match status" value="1"/>
</dbReference>
<dbReference type="InterPro" id="IPR050071">
    <property type="entry name" value="Dehydroquinate_synthase"/>
</dbReference>
<evidence type="ECO:0000256" key="10">
    <source>
        <dbReference type="ARBA" id="ARBA00022723"/>
    </source>
</evidence>
<evidence type="ECO:0000256" key="3">
    <source>
        <dbReference type="ARBA" id="ARBA00004496"/>
    </source>
</evidence>
<dbReference type="GO" id="GO:0000166">
    <property type="term" value="F:nucleotide binding"/>
    <property type="evidence" value="ECO:0007669"/>
    <property type="project" value="UniProtKB-KW"/>
</dbReference>
<sequence>MKKVEIRAASKTYQVFIGSGLRHQIGSQLKSILSQPPSSIFIISDTNVAPKYLDDVKASFDKELSVFDYVIKSGEASKSFQVYEDVLTKALESNLDRKSVVIALGGGVVGDLAGFVAATYMRGIRFVQVPTTLLAHDSSVGGKVAINHPLGKNMIGSFHQPEVVFYDTETLYSLPKREWRSGFAEVIKHGFIRNRRFLEELERDWTSFENIPIEQLNTMLEKSISVKADVVAEDEKELGVRAHLNLGHTLGHALEAELGYGVMTHGEAVAIGILYAMRLSEEINQIDLNIPHYEEWFRRLGYETRIPASLKGEKLLKTMSQDKKVEAGTIRMVLLEKIGQATVTNIPPDIILALIEERMEEGSRG</sequence>
<feature type="domain" description="3-dehydroquinate synthase N-terminal" evidence="18">
    <location>
        <begin position="69"/>
        <end position="180"/>
    </location>
</feature>
<dbReference type="RefSeq" id="WP_210596281.1">
    <property type="nucleotide sequence ID" value="NZ_JAGKSQ010000002.1"/>
</dbReference>
<protein>
    <recommendedName>
        <fullName evidence="7 17">3-dehydroquinate synthase</fullName>
        <shortName evidence="17">DHQS</shortName>
        <ecNumber evidence="6 17">4.2.3.4</ecNumber>
    </recommendedName>
</protein>
<dbReference type="GO" id="GO:0009423">
    <property type="term" value="P:chorismate biosynthetic process"/>
    <property type="evidence" value="ECO:0007669"/>
    <property type="project" value="UniProtKB-UniRule"/>
</dbReference>
<comment type="cofactor">
    <cofactor evidence="2 17">
        <name>NAD(+)</name>
        <dbReference type="ChEBI" id="CHEBI:57540"/>
    </cofactor>
</comment>
<evidence type="ECO:0000256" key="12">
    <source>
        <dbReference type="ARBA" id="ARBA00022833"/>
    </source>
</evidence>
<dbReference type="GO" id="GO:0008652">
    <property type="term" value="P:amino acid biosynthetic process"/>
    <property type="evidence" value="ECO:0007669"/>
    <property type="project" value="UniProtKB-KW"/>
</dbReference>
<evidence type="ECO:0000313" key="20">
    <source>
        <dbReference type="EMBL" id="MBP3950591.1"/>
    </source>
</evidence>
<dbReference type="GO" id="GO:0046872">
    <property type="term" value="F:metal ion binding"/>
    <property type="evidence" value="ECO:0007669"/>
    <property type="project" value="UniProtKB-KW"/>
</dbReference>
<evidence type="ECO:0000256" key="2">
    <source>
        <dbReference type="ARBA" id="ARBA00001911"/>
    </source>
</evidence>
<comment type="catalytic activity">
    <reaction evidence="1 17">
        <text>7-phospho-2-dehydro-3-deoxy-D-arabino-heptonate = 3-dehydroquinate + phosphate</text>
        <dbReference type="Rhea" id="RHEA:21968"/>
        <dbReference type="ChEBI" id="CHEBI:32364"/>
        <dbReference type="ChEBI" id="CHEBI:43474"/>
        <dbReference type="ChEBI" id="CHEBI:58394"/>
        <dbReference type="EC" id="4.2.3.4"/>
    </reaction>
</comment>
<dbReference type="PANTHER" id="PTHR43622:SF7">
    <property type="entry name" value="3-DEHYDROQUINATE SYNTHASE, CHLOROPLASTIC"/>
    <property type="match status" value="1"/>
</dbReference>